<reference evidence="1 2" key="1">
    <citation type="journal article" date="2017" name="Nat. Commun.">
        <title>Genome assembly with in vitro proximity ligation data and whole-genome triplication in lettuce.</title>
        <authorList>
            <person name="Reyes-Chin-Wo S."/>
            <person name="Wang Z."/>
            <person name="Yang X."/>
            <person name="Kozik A."/>
            <person name="Arikit S."/>
            <person name="Song C."/>
            <person name="Xia L."/>
            <person name="Froenicke L."/>
            <person name="Lavelle D.O."/>
            <person name="Truco M.J."/>
            <person name="Xia R."/>
            <person name="Zhu S."/>
            <person name="Xu C."/>
            <person name="Xu H."/>
            <person name="Xu X."/>
            <person name="Cox K."/>
            <person name="Korf I."/>
            <person name="Meyers B.C."/>
            <person name="Michelmore R.W."/>
        </authorList>
    </citation>
    <scope>NUCLEOTIDE SEQUENCE [LARGE SCALE GENOMIC DNA]</scope>
    <source>
        <strain evidence="2">cv. Salinas</strain>
        <tissue evidence="1">Seedlings</tissue>
    </source>
</reference>
<dbReference type="EMBL" id="NBSK02000009">
    <property type="protein sequence ID" value="KAJ0187968.1"/>
    <property type="molecule type" value="Genomic_DNA"/>
</dbReference>
<organism evidence="1 2">
    <name type="scientific">Lactuca sativa</name>
    <name type="common">Garden lettuce</name>
    <dbReference type="NCBI Taxonomy" id="4236"/>
    <lineage>
        <taxon>Eukaryota</taxon>
        <taxon>Viridiplantae</taxon>
        <taxon>Streptophyta</taxon>
        <taxon>Embryophyta</taxon>
        <taxon>Tracheophyta</taxon>
        <taxon>Spermatophyta</taxon>
        <taxon>Magnoliopsida</taxon>
        <taxon>eudicotyledons</taxon>
        <taxon>Gunneridae</taxon>
        <taxon>Pentapetalae</taxon>
        <taxon>asterids</taxon>
        <taxon>campanulids</taxon>
        <taxon>Asterales</taxon>
        <taxon>Asteraceae</taxon>
        <taxon>Cichorioideae</taxon>
        <taxon>Cichorieae</taxon>
        <taxon>Lactucinae</taxon>
        <taxon>Lactuca</taxon>
    </lineage>
</organism>
<keyword evidence="2" id="KW-1185">Reference proteome</keyword>
<sequence length="95" mass="10732">MLSVHHRFIVALFSSGRLLVVAVIGLPSPLSSLFQVRKAGDPGNHNSAIFPRICVYNLNSSSKDTILHIVTTIKQEGTFCVRYMFFNMFLYFHNV</sequence>
<dbReference type="AlphaFoldDB" id="A0A9R1UJ38"/>
<gene>
    <name evidence="1" type="ORF">LSAT_V11C900470350</name>
</gene>
<name>A0A9R1UJ38_LACSA</name>
<dbReference type="Proteomes" id="UP000235145">
    <property type="component" value="Unassembled WGS sequence"/>
</dbReference>
<protein>
    <submittedName>
        <fullName evidence="1">Uncharacterized protein</fullName>
    </submittedName>
</protein>
<accession>A0A9R1UJ38</accession>
<proteinExistence type="predicted"/>
<evidence type="ECO:0000313" key="2">
    <source>
        <dbReference type="Proteomes" id="UP000235145"/>
    </source>
</evidence>
<evidence type="ECO:0000313" key="1">
    <source>
        <dbReference type="EMBL" id="KAJ0187968.1"/>
    </source>
</evidence>
<comment type="caution">
    <text evidence="1">The sequence shown here is derived from an EMBL/GenBank/DDBJ whole genome shotgun (WGS) entry which is preliminary data.</text>
</comment>